<accession>A0ABU2B8P0</accession>
<protein>
    <recommendedName>
        <fullName evidence="3">Secreted protein</fullName>
    </recommendedName>
</protein>
<proteinExistence type="predicted"/>
<evidence type="ECO:0008006" key="3">
    <source>
        <dbReference type="Google" id="ProtNLM"/>
    </source>
</evidence>
<dbReference type="Proteomes" id="UP001183619">
    <property type="component" value="Unassembled WGS sequence"/>
</dbReference>
<reference evidence="1 2" key="1">
    <citation type="submission" date="2023-07" db="EMBL/GenBank/DDBJ databases">
        <title>Sequencing the genomes of 1000 actinobacteria strains.</title>
        <authorList>
            <person name="Klenk H.-P."/>
        </authorList>
    </citation>
    <scope>NUCLEOTIDE SEQUENCE [LARGE SCALE GENOMIC DNA]</scope>
    <source>
        <strain evidence="1 2">DSM 44508</strain>
    </source>
</reference>
<gene>
    <name evidence="1" type="ORF">J2S37_001506</name>
</gene>
<name>A0ABU2B8P0_9CORY</name>
<dbReference type="EMBL" id="JAVDYF010000001">
    <property type="protein sequence ID" value="MDR7354968.1"/>
    <property type="molecule type" value="Genomic_DNA"/>
</dbReference>
<evidence type="ECO:0000313" key="2">
    <source>
        <dbReference type="Proteomes" id="UP001183619"/>
    </source>
</evidence>
<comment type="caution">
    <text evidence="1">The sequence shown here is derived from an EMBL/GenBank/DDBJ whole genome shotgun (WGS) entry which is preliminary data.</text>
</comment>
<evidence type="ECO:0000313" key="1">
    <source>
        <dbReference type="EMBL" id="MDR7354968.1"/>
    </source>
</evidence>
<organism evidence="1 2">
    <name type="scientific">Corynebacterium felinum</name>
    <dbReference type="NCBI Taxonomy" id="131318"/>
    <lineage>
        <taxon>Bacteria</taxon>
        <taxon>Bacillati</taxon>
        <taxon>Actinomycetota</taxon>
        <taxon>Actinomycetes</taxon>
        <taxon>Mycobacteriales</taxon>
        <taxon>Corynebacteriaceae</taxon>
        <taxon>Corynebacterium</taxon>
    </lineage>
</organism>
<keyword evidence="2" id="KW-1185">Reference proteome</keyword>
<sequence>MVVVCVEKWCFRAKILSFASLLCAIFATVTCVDDPARICVLFVCGGSDQQKFPIGHIWGCNYAKNGRKIT</sequence>